<name>A0A919RYK9_9CLOT</name>
<dbReference type="InterPro" id="IPR033655">
    <property type="entry name" value="TGS_RelA/SpoT"/>
</dbReference>
<dbReference type="Gene3D" id="3.30.460.10">
    <property type="entry name" value="Beta Polymerase, domain 2"/>
    <property type="match status" value="1"/>
</dbReference>
<comment type="catalytic activity">
    <reaction evidence="3">
        <text>GTP + ATP = guanosine 3'-diphosphate 5'-triphosphate + AMP</text>
        <dbReference type="Rhea" id="RHEA:22088"/>
        <dbReference type="ChEBI" id="CHEBI:30616"/>
        <dbReference type="ChEBI" id="CHEBI:37565"/>
        <dbReference type="ChEBI" id="CHEBI:142410"/>
        <dbReference type="ChEBI" id="CHEBI:456215"/>
        <dbReference type="EC" id="2.7.6.5"/>
    </reaction>
</comment>
<comment type="function">
    <text evidence="4">In eubacteria ppGpp (guanosine 3'-diphosphate 5'-diphosphate) is a mediator of the stringent response that coordinates a variety of cellular activities in response to changes in nutritional abundance.</text>
</comment>
<dbReference type="FunFam" id="1.10.3210.10:FF:000001">
    <property type="entry name" value="GTP pyrophosphokinase RelA"/>
    <property type="match status" value="1"/>
</dbReference>
<evidence type="ECO:0000259" key="6">
    <source>
        <dbReference type="PROSITE" id="PS51831"/>
    </source>
</evidence>
<evidence type="ECO:0000256" key="2">
    <source>
        <dbReference type="ARBA" id="ARBA00013251"/>
    </source>
</evidence>
<dbReference type="InterPro" id="IPR045865">
    <property type="entry name" value="ACT-like_dom_sf"/>
</dbReference>
<protein>
    <recommendedName>
        <fullName evidence="2">GTP diphosphokinase</fullName>
        <ecNumber evidence="2">2.7.6.5</ecNumber>
    </recommendedName>
</protein>
<proteinExistence type="inferred from homology"/>
<dbReference type="PANTHER" id="PTHR21262">
    <property type="entry name" value="GUANOSINE-3',5'-BIS DIPHOSPHATE 3'-PYROPHOSPHOHYDROLASE"/>
    <property type="match status" value="1"/>
</dbReference>
<dbReference type="InterPro" id="IPR045600">
    <property type="entry name" value="RelA/SpoT_AH_RIS"/>
</dbReference>
<dbReference type="RefSeq" id="WP_212903366.1">
    <property type="nucleotide sequence ID" value="NZ_BOPZ01000008.1"/>
</dbReference>
<dbReference type="Gene3D" id="1.10.3210.10">
    <property type="entry name" value="Hypothetical protein af1432"/>
    <property type="match status" value="1"/>
</dbReference>
<dbReference type="CDD" id="cd05399">
    <property type="entry name" value="NT_Rel-Spo_like"/>
    <property type="match status" value="1"/>
</dbReference>
<dbReference type="GO" id="GO:0005886">
    <property type="term" value="C:plasma membrane"/>
    <property type="evidence" value="ECO:0007669"/>
    <property type="project" value="TreeGrafter"/>
</dbReference>
<dbReference type="Gene3D" id="3.30.70.260">
    <property type="match status" value="1"/>
</dbReference>
<dbReference type="Gene3D" id="3.10.20.30">
    <property type="match status" value="1"/>
</dbReference>
<dbReference type="PROSITE" id="PS51880">
    <property type="entry name" value="TGS"/>
    <property type="match status" value="1"/>
</dbReference>
<dbReference type="NCBIfam" id="TIGR00691">
    <property type="entry name" value="spoT_relA"/>
    <property type="match status" value="1"/>
</dbReference>
<dbReference type="FunFam" id="3.10.20.30:FF:000002">
    <property type="entry name" value="GTP pyrophosphokinase (RelA/SpoT)"/>
    <property type="match status" value="1"/>
</dbReference>
<dbReference type="SUPFAM" id="SSF81271">
    <property type="entry name" value="TGS-like"/>
    <property type="match status" value="1"/>
</dbReference>
<dbReference type="Pfam" id="PF02824">
    <property type="entry name" value="TGS"/>
    <property type="match status" value="1"/>
</dbReference>
<dbReference type="PROSITE" id="PS51671">
    <property type="entry name" value="ACT"/>
    <property type="match status" value="1"/>
</dbReference>
<dbReference type="SMART" id="SM00471">
    <property type="entry name" value="HDc"/>
    <property type="match status" value="1"/>
</dbReference>
<gene>
    <name evidence="8" type="primary">spoT</name>
    <name evidence="8" type="ORF">CPJCM30710_13080</name>
</gene>
<dbReference type="InterPro" id="IPR007685">
    <property type="entry name" value="RelA_SpoT"/>
</dbReference>
<accession>A0A919RYK9</accession>
<dbReference type="SUPFAM" id="SSF55021">
    <property type="entry name" value="ACT-like"/>
    <property type="match status" value="1"/>
</dbReference>
<organism evidence="8 9">
    <name type="scientific">Clostridium polyendosporum</name>
    <dbReference type="NCBI Taxonomy" id="69208"/>
    <lineage>
        <taxon>Bacteria</taxon>
        <taxon>Bacillati</taxon>
        <taxon>Bacillota</taxon>
        <taxon>Clostridia</taxon>
        <taxon>Eubacteriales</taxon>
        <taxon>Clostridiaceae</taxon>
        <taxon>Clostridium</taxon>
    </lineage>
</organism>
<dbReference type="CDD" id="cd04876">
    <property type="entry name" value="ACT_RelA-SpoT"/>
    <property type="match status" value="1"/>
</dbReference>
<dbReference type="InterPro" id="IPR004095">
    <property type="entry name" value="TGS"/>
</dbReference>
<dbReference type="InterPro" id="IPR004811">
    <property type="entry name" value="RelA/Spo_fam"/>
</dbReference>
<evidence type="ECO:0000256" key="4">
    <source>
        <dbReference type="RuleBase" id="RU003847"/>
    </source>
</evidence>
<dbReference type="FunFam" id="3.30.460.10:FF:000001">
    <property type="entry name" value="GTP pyrophosphokinase RelA"/>
    <property type="match status" value="1"/>
</dbReference>
<keyword evidence="9" id="KW-1185">Reference proteome</keyword>
<dbReference type="InterPro" id="IPR002912">
    <property type="entry name" value="ACT_dom"/>
</dbReference>
<dbReference type="GO" id="GO:0008728">
    <property type="term" value="F:GTP diphosphokinase activity"/>
    <property type="evidence" value="ECO:0007669"/>
    <property type="project" value="UniProtKB-EC"/>
</dbReference>
<sequence length="727" mass="82827">MLKDLIEKIKVNGNNVDISLVEKAYNLASNAHKDQKRESGEPYIIHPVSVAMLLAEMGMDTNSIVAGLLHDVIEDTNYTYHDIKTLFNVEVADLVEGVTKLGKIKYKTKEEQQADNVRKMLLAMAKDIRVIIIKLADRLHNMRTLKFMPVEKQKEKGKETLDIYAPLAHRLGISKIKWELEDLAFRYLHQEEYYDLVKQIAEKRVEREKYISEIIVDLKSNLENAGIDSDIEGRPKHFYSIYSKMINKNKNIEQIFDLTAIRILVNSVKDCYASLGIVHTIYKPIPGRFKDYIAMPKPNMYQSLHTTVIGPQGKTFEIQIRTFEMHKTAEYGIAAHWKYKDGGSEGGKENSFETKLSWLRDMLEWQKETSDAEEFIEGFKVDLFSDEIFVFTPKGVVINLPMEATPIDFAYKIHTDVGNKCIGAKVNGKMVPLDCKLKTGEIVEILTSSVAKGPNIDWLNIAKSNQAKSKIKQWFKRAKREENADKGKDLIEREAKKQLVNFTDLLKGEGYEKLLKRYNFHNIDDIYASVGIGMISASVIISKLKEYCLSEKQPLTQEQINKNIEEHISKGEKIHKKQSNYGVTVKGLNNIMVRFAKCCNPVPGDEIVGYITRGRGVSVHRKDCSNLKAIMQEGVAKIVEVTWGEAKGAYIAEVQLRAEDRMGLLADTMAIITECKLYLNSVNAHPTKGNQALINIKVKIDNIEQLNELMRKLRRLRGVSDVYRVNS</sequence>
<dbReference type="InterPro" id="IPR012675">
    <property type="entry name" value="Beta-grasp_dom_sf"/>
</dbReference>
<evidence type="ECO:0000313" key="8">
    <source>
        <dbReference type="EMBL" id="GIM28642.1"/>
    </source>
</evidence>
<comment type="caution">
    <text evidence="8">The sequence shown here is derived from an EMBL/GenBank/DDBJ whole genome shotgun (WGS) entry which is preliminary data.</text>
</comment>
<dbReference type="InterPro" id="IPR012676">
    <property type="entry name" value="TGS-like"/>
</dbReference>
<reference evidence="8" key="1">
    <citation type="submission" date="2021-03" db="EMBL/GenBank/DDBJ databases">
        <title>Taxonomic study of Clostridium polyendosporum from meadow-gley soil under rice.</title>
        <authorList>
            <person name="Kobayashi H."/>
            <person name="Tanizawa Y."/>
            <person name="Yagura M."/>
        </authorList>
    </citation>
    <scope>NUCLEOTIDE SEQUENCE</scope>
    <source>
        <strain evidence="8">JCM 30710</strain>
    </source>
</reference>
<dbReference type="InterPro" id="IPR006674">
    <property type="entry name" value="HD_domain"/>
</dbReference>
<feature type="domain" description="HD" evidence="6">
    <location>
        <begin position="43"/>
        <end position="142"/>
    </location>
</feature>
<comment type="pathway">
    <text evidence="1">Purine metabolism; ppGpp biosynthesis; ppGpp from GTP: step 1/2.</text>
</comment>
<evidence type="ECO:0000256" key="3">
    <source>
        <dbReference type="ARBA" id="ARBA00048244"/>
    </source>
</evidence>
<dbReference type="Pfam" id="PF13291">
    <property type="entry name" value="ACT_4"/>
    <property type="match status" value="1"/>
</dbReference>
<dbReference type="SMART" id="SM00954">
    <property type="entry name" value="RelA_SpoT"/>
    <property type="match status" value="1"/>
</dbReference>
<dbReference type="AlphaFoldDB" id="A0A919RYK9"/>
<dbReference type="InterPro" id="IPR003607">
    <property type="entry name" value="HD/PDEase_dom"/>
</dbReference>
<dbReference type="GO" id="GO:0015969">
    <property type="term" value="P:guanosine tetraphosphate metabolic process"/>
    <property type="evidence" value="ECO:0007669"/>
    <property type="project" value="InterPro"/>
</dbReference>
<dbReference type="PANTHER" id="PTHR21262:SF31">
    <property type="entry name" value="GTP PYROPHOSPHOKINASE"/>
    <property type="match status" value="1"/>
</dbReference>
<dbReference type="SUPFAM" id="SSF109604">
    <property type="entry name" value="HD-domain/PDEase-like"/>
    <property type="match status" value="1"/>
</dbReference>
<comment type="similarity">
    <text evidence="4">Belongs to the relA/spoT family.</text>
</comment>
<evidence type="ECO:0000313" key="9">
    <source>
        <dbReference type="Proteomes" id="UP000679179"/>
    </source>
</evidence>
<dbReference type="CDD" id="cd01668">
    <property type="entry name" value="TGS_RSH"/>
    <property type="match status" value="1"/>
</dbReference>
<dbReference type="EMBL" id="BOPZ01000008">
    <property type="protein sequence ID" value="GIM28642.1"/>
    <property type="molecule type" value="Genomic_DNA"/>
</dbReference>
<dbReference type="EC" id="2.7.6.5" evidence="2"/>
<evidence type="ECO:0000256" key="1">
    <source>
        <dbReference type="ARBA" id="ARBA00004976"/>
    </source>
</evidence>
<feature type="domain" description="ACT" evidence="5">
    <location>
        <begin position="653"/>
        <end position="727"/>
    </location>
</feature>
<dbReference type="SUPFAM" id="SSF81301">
    <property type="entry name" value="Nucleotidyltransferase"/>
    <property type="match status" value="1"/>
</dbReference>
<dbReference type="InterPro" id="IPR043519">
    <property type="entry name" value="NT_sf"/>
</dbReference>
<evidence type="ECO:0000259" key="5">
    <source>
        <dbReference type="PROSITE" id="PS51671"/>
    </source>
</evidence>
<dbReference type="Pfam" id="PF13328">
    <property type="entry name" value="HD_4"/>
    <property type="match status" value="1"/>
</dbReference>
<dbReference type="Pfam" id="PF04607">
    <property type="entry name" value="RelA_SpoT"/>
    <property type="match status" value="1"/>
</dbReference>
<dbReference type="PROSITE" id="PS51831">
    <property type="entry name" value="HD"/>
    <property type="match status" value="1"/>
</dbReference>
<feature type="domain" description="TGS" evidence="7">
    <location>
        <begin position="386"/>
        <end position="447"/>
    </location>
</feature>
<dbReference type="CDD" id="cd00077">
    <property type="entry name" value="HDc"/>
    <property type="match status" value="1"/>
</dbReference>
<dbReference type="Proteomes" id="UP000679179">
    <property type="component" value="Unassembled WGS sequence"/>
</dbReference>
<evidence type="ECO:0000259" key="7">
    <source>
        <dbReference type="PROSITE" id="PS51880"/>
    </source>
</evidence>
<dbReference type="Pfam" id="PF19296">
    <property type="entry name" value="RelA_AH_RIS"/>
    <property type="match status" value="1"/>
</dbReference>